<reference evidence="1 2" key="1">
    <citation type="submission" date="2018-09" db="EMBL/GenBank/DDBJ databases">
        <authorList>
            <person name="Grouzdev D.S."/>
            <person name="Krutkina M.S."/>
        </authorList>
    </citation>
    <scope>NUCLEOTIDE SEQUENCE [LARGE SCALE GENOMIC DNA]</scope>
    <source>
        <strain evidence="1 2">RmlP001</strain>
    </source>
</reference>
<organism evidence="1 2">
    <name type="scientific">Lichenibacterium ramalinae</name>
    <dbReference type="NCBI Taxonomy" id="2316527"/>
    <lineage>
        <taxon>Bacteria</taxon>
        <taxon>Pseudomonadati</taxon>
        <taxon>Pseudomonadota</taxon>
        <taxon>Alphaproteobacteria</taxon>
        <taxon>Hyphomicrobiales</taxon>
        <taxon>Lichenihabitantaceae</taxon>
        <taxon>Lichenibacterium</taxon>
    </lineage>
</organism>
<evidence type="ECO:0000313" key="1">
    <source>
        <dbReference type="EMBL" id="RYB05005.1"/>
    </source>
</evidence>
<gene>
    <name evidence="1" type="ORF">D3272_11100</name>
</gene>
<comment type="caution">
    <text evidence="1">The sequence shown here is derived from an EMBL/GenBank/DDBJ whole genome shotgun (WGS) entry which is preliminary data.</text>
</comment>
<dbReference type="AlphaFoldDB" id="A0A4Q2REF6"/>
<accession>A0A4Q2REF6</accession>
<dbReference type="InterPro" id="IPR011227">
    <property type="entry name" value="UCP029730"/>
</dbReference>
<dbReference type="EMBL" id="QYBC01000008">
    <property type="protein sequence ID" value="RYB05005.1"/>
    <property type="molecule type" value="Genomic_DNA"/>
</dbReference>
<dbReference type="GO" id="GO:0016787">
    <property type="term" value="F:hydrolase activity"/>
    <property type="evidence" value="ECO:0007669"/>
    <property type="project" value="UniProtKB-KW"/>
</dbReference>
<dbReference type="RefSeq" id="WP_129219243.1">
    <property type="nucleotide sequence ID" value="NZ_QYBC01000008.1"/>
</dbReference>
<dbReference type="Pfam" id="PF05013">
    <property type="entry name" value="FGase"/>
    <property type="match status" value="1"/>
</dbReference>
<keyword evidence="2" id="KW-1185">Reference proteome</keyword>
<dbReference type="PIRSF" id="PIRSF029730">
    <property type="entry name" value="UCP029730"/>
    <property type="match status" value="1"/>
</dbReference>
<dbReference type="InterPro" id="IPR007709">
    <property type="entry name" value="N-FG_amidohydro"/>
</dbReference>
<dbReference type="Gene3D" id="3.40.630.40">
    <property type="entry name" value="Zn-dependent exopeptidases"/>
    <property type="match status" value="1"/>
</dbReference>
<reference evidence="1 2" key="2">
    <citation type="submission" date="2019-02" db="EMBL/GenBank/DDBJ databases">
        <title>'Lichenibacterium ramalinii' gen. nov. sp. nov., 'Lichenibacterium minor' gen. nov. sp. nov.</title>
        <authorList>
            <person name="Pankratov T."/>
        </authorList>
    </citation>
    <scope>NUCLEOTIDE SEQUENCE [LARGE SCALE GENOMIC DNA]</scope>
    <source>
        <strain evidence="1 2">RmlP001</strain>
    </source>
</reference>
<proteinExistence type="predicted"/>
<keyword evidence="1" id="KW-0378">Hydrolase</keyword>
<name>A0A4Q2REF6_9HYPH</name>
<dbReference type="OrthoDB" id="9815326at2"/>
<dbReference type="SUPFAM" id="SSF53187">
    <property type="entry name" value="Zn-dependent exopeptidases"/>
    <property type="match status" value="1"/>
</dbReference>
<dbReference type="Proteomes" id="UP000289411">
    <property type="component" value="Unassembled WGS sequence"/>
</dbReference>
<sequence>MPLASLQTSDADPVPPVRRIEGRLDGGLLLLCDHASNALPPAYGRLGLPEAQFARHIAYDIGARRATEAMAQALGAPALLTTFSRLLIDPNRGPDDPTLVMRLSDGAIVPGNARIDEAEIERRRAAFFRPYHDAVADTLARMAATGTVPAIVSMHSFTPAWKDVPRPWHVGLLWDNDPRLAAPLFEALKAEPDLQPWQDRVGDNEPYDGALPGDTIDTHATRNGYPNVLVEVRQDLMATDEAAAAWGRRLARLLAPILRRPDMHEIEVFPPRTGPGRRLAAL</sequence>
<evidence type="ECO:0000313" key="2">
    <source>
        <dbReference type="Proteomes" id="UP000289411"/>
    </source>
</evidence>
<protein>
    <submittedName>
        <fullName evidence="1">N-formylglutamate amidohydrolase</fullName>
    </submittedName>
</protein>